<proteinExistence type="predicted"/>
<accession>A0A480ACW3</accession>
<dbReference type="NCBIfam" id="NF033447">
    <property type="entry name" value="BrxE_fam"/>
    <property type="match status" value="1"/>
</dbReference>
<dbReference type="Proteomes" id="UP000300142">
    <property type="component" value="Unassembled WGS sequence"/>
</dbReference>
<keyword evidence="2" id="KW-1185">Reference proteome</keyword>
<dbReference type="AlphaFoldDB" id="A0A480ACW3"/>
<protein>
    <recommendedName>
        <fullName evidence="3">BREX-6 system BrxE protein</fullName>
    </recommendedName>
</protein>
<reference evidence="2" key="1">
    <citation type="submission" date="2019-02" db="EMBL/GenBank/DDBJ databases">
        <title>Draft genome sequence of Sphaerospermopsis reniformis NIES-1949.</title>
        <authorList>
            <person name="Yamaguchi H."/>
            <person name="Suzuki S."/>
            <person name="Kawachi M."/>
        </authorList>
    </citation>
    <scope>NUCLEOTIDE SEQUENCE [LARGE SCALE GENOMIC DNA]</scope>
    <source>
        <strain evidence="2">NIES-1949</strain>
    </source>
</reference>
<dbReference type="Pfam" id="PF26412">
    <property type="entry name" value="BrxE"/>
    <property type="match status" value="1"/>
</dbReference>
<evidence type="ECO:0000313" key="2">
    <source>
        <dbReference type="Proteomes" id="UP000300142"/>
    </source>
</evidence>
<comment type="caution">
    <text evidence="1">The sequence shown here is derived from an EMBL/GenBank/DDBJ whole genome shotgun (WGS) entry which is preliminary data.</text>
</comment>
<sequence>MPTVTVTKNTLDQVLALQIIVAWAGEGICEPKRLDWWRTDLIDEYGGGDLFGRLFPKTHQWSSLEAVRLAAIQVDKHKRQEMAQSDAMRSLFFWGFTVDEQLTERLAFHKRSHKQPLEALPHLPLDITKPFSKAEFEDAIRLPNRTVDFKVVPNGREIVGEMPEALEEQAKKLAAALLPLTDSYTMPFYRLQKH</sequence>
<name>A0A480ACW3_9CYAN</name>
<gene>
    <name evidence="1" type="ORF">SR1949_51160</name>
</gene>
<evidence type="ECO:0000313" key="1">
    <source>
        <dbReference type="EMBL" id="GCL39984.1"/>
    </source>
</evidence>
<organism evidence="1 2">
    <name type="scientific">Sphaerospermopsis reniformis</name>
    <dbReference type="NCBI Taxonomy" id="531300"/>
    <lineage>
        <taxon>Bacteria</taxon>
        <taxon>Bacillati</taxon>
        <taxon>Cyanobacteriota</taxon>
        <taxon>Cyanophyceae</taxon>
        <taxon>Nostocales</taxon>
        <taxon>Aphanizomenonaceae</taxon>
        <taxon>Sphaerospermopsis</taxon>
    </lineage>
</organism>
<dbReference type="EMBL" id="BJCE01000369">
    <property type="protein sequence ID" value="GCL39984.1"/>
    <property type="molecule type" value="Genomic_DNA"/>
</dbReference>
<dbReference type="NCBIfam" id="NF033448">
    <property type="entry name" value="BREX_6_BrxE"/>
    <property type="match status" value="1"/>
</dbReference>
<dbReference type="InterPro" id="IPR058690">
    <property type="entry name" value="BrxE"/>
</dbReference>
<dbReference type="RefSeq" id="WP_137669405.1">
    <property type="nucleotide sequence ID" value="NZ_BJCE01000369.1"/>
</dbReference>
<evidence type="ECO:0008006" key="3">
    <source>
        <dbReference type="Google" id="ProtNLM"/>
    </source>
</evidence>